<dbReference type="InterPro" id="IPR003779">
    <property type="entry name" value="CMD-like"/>
</dbReference>
<dbReference type="Proteomes" id="UP000002710">
    <property type="component" value="Chromosome"/>
</dbReference>
<dbReference type="Pfam" id="PF02627">
    <property type="entry name" value="CMD"/>
    <property type="match status" value="1"/>
</dbReference>
<proteinExistence type="predicted"/>
<organism evidence="2 3">
    <name type="scientific">Oleidesulfovibrio alaskensis (strain ATCC BAA-1058 / DSM 17464 / G20)</name>
    <name type="common">Desulfovibrio alaskensis</name>
    <dbReference type="NCBI Taxonomy" id="207559"/>
    <lineage>
        <taxon>Bacteria</taxon>
        <taxon>Pseudomonadati</taxon>
        <taxon>Thermodesulfobacteriota</taxon>
        <taxon>Desulfovibrionia</taxon>
        <taxon>Desulfovibrionales</taxon>
        <taxon>Desulfovibrionaceae</taxon>
        <taxon>Oleidesulfovibrio</taxon>
    </lineage>
</organism>
<dbReference type="KEGG" id="dde:Dde_3115"/>
<accession>Q30WN7</accession>
<protein>
    <submittedName>
        <fullName evidence="2">Carboxymuconolactone decarboxylase</fullName>
    </submittedName>
</protein>
<dbReference type="Gene3D" id="1.20.1290.10">
    <property type="entry name" value="AhpD-like"/>
    <property type="match status" value="1"/>
</dbReference>
<keyword evidence="3" id="KW-1185">Reference proteome</keyword>
<dbReference type="AlphaFoldDB" id="Q30WN7"/>
<feature type="domain" description="Carboxymuconolactone decarboxylase-like" evidence="1">
    <location>
        <begin position="18"/>
        <end position="98"/>
    </location>
</feature>
<evidence type="ECO:0000313" key="2">
    <source>
        <dbReference type="EMBL" id="ABB39909.1"/>
    </source>
</evidence>
<dbReference type="GO" id="GO:0051920">
    <property type="term" value="F:peroxiredoxin activity"/>
    <property type="evidence" value="ECO:0007669"/>
    <property type="project" value="InterPro"/>
</dbReference>
<reference evidence="2 3" key="1">
    <citation type="journal article" date="2011" name="J. Bacteriol.">
        <title>Complete genome sequence and updated annotation of Desulfovibrio alaskensis G20.</title>
        <authorList>
            <person name="Hauser L.J."/>
            <person name="Land M.L."/>
            <person name="Brown S.D."/>
            <person name="Larimer F."/>
            <person name="Keller K.L."/>
            <person name="Rapp-Giles B.J."/>
            <person name="Price M.N."/>
            <person name="Lin M."/>
            <person name="Bruce D.C."/>
            <person name="Detter J.C."/>
            <person name="Tapia R."/>
            <person name="Han C.S."/>
            <person name="Goodwin L.A."/>
            <person name="Cheng J.F."/>
            <person name="Pitluck S."/>
            <person name="Copeland A."/>
            <person name="Lucas S."/>
            <person name="Nolan M."/>
            <person name="Lapidus A.L."/>
            <person name="Palumbo A.V."/>
            <person name="Wall J.D."/>
        </authorList>
    </citation>
    <scope>NUCLEOTIDE SEQUENCE [LARGE SCALE GENOMIC DNA]</scope>
    <source>
        <strain evidence="3">ATCC BAA 1058 / DSM 17464 / G20</strain>
    </source>
</reference>
<dbReference type="SUPFAM" id="SSF69118">
    <property type="entry name" value="AhpD-like"/>
    <property type="match status" value="1"/>
</dbReference>
<dbReference type="PANTHER" id="PTHR33930">
    <property type="entry name" value="ALKYL HYDROPEROXIDE REDUCTASE AHPD"/>
    <property type="match status" value="1"/>
</dbReference>
<evidence type="ECO:0000259" key="1">
    <source>
        <dbReference type="Pfam" id="PF02627"/>
    </source>
</evidence>
<name>Q30WN7_OLEA2</name>
<dbReference type="PANTHER" id="PTHR33930:SF2">
    <property type="entry name" value="BLR3452 PROTEIN"/>
    <property type="match status" value="1"/>
</dbReference>
<gene>
    <name evidence="2" type="ordered locus">Dde_3115</name>
</gene>
<dbReference type="InterPro" id="IPR029032">
    <property type="entry name" value="AhpD-like"/>
</dbReference>
<dbReference type="STRING" id="207559.Dde_3115"/>
<dbReference type="eggNOG" id="COG0599">
    <property type="taxonomic scope" value="Bacteria"/>
</dbReference>
<sequence length="105" mass="11243">MSDRTPRHFQRMRQQYADVMDALQQLGTATAQAGPLDGAQAHLVQLAAAAAQRSEGAVHSHVRRALKAGCTPEQISHALILLVPTIGYPTVAAALSWAFDIIDEA</sequence>
<evidence type="ECO:0000313" key="3">
    <source>
        <dbReference type="Proteomes" id="UP000002710"/>
    </source>
</evidence>
<dbReference type="EMBL" id="CP000112">
    <property type="protein sequence ID" value="ABB39909.1"/>
    <property type="molecule type" value="Genomic_DNA"/>
</dbReference>
<dbReference type="HOGENOM" id="CLU_160008_0_0_7"/>
<dbReference type="RefSeq" id="WP_011368868.1">
    <property type="nucleotide sequence ID" value="NC_007519.1"/>
</dbReference>